<dbReference type="InterPro" id="IPR028083">
    <property type="entry name" value="Spt6_acidic_N_dom"/>
</dbReference>
<dbReference type="InterPro" id="IPR035420">
    <property type="entry name" value="Spt6_SH2"/>
</dbReference>
<dbReference type="Gene3D" id="1.10.150.850">
    <property type="entry name" value="Spt6, helix-hairpin-helix domain"/>
    <property type="match status" value="1"/>
</dbReference>
<dbReference type="InterPro" id="IPR023323">
    <property type="entry name" value="Tex-like_dom_sf"/>
</dbReference>
<keyword evidence="6" id="KW-1185">Reference proteome</keyword>
<feature type="compositionally biased region" description="Pro residues" evidence="1">
    <location>
        <begin position="1663"/>
        <end position="1683"/>
    </location>
</feature>
<dbReference type="Proteomes" id="UP000751190">
    <property type="component" value="Unassembled WGS sequence"/>
</dbReference>
<dbReference type="CDD" id="cd09928">
    <property type="entry name" value="SH2_Cterm_SPT6_like"/>
    <property type="match status" value="1"/>
</dbReference>
<evidence type="ECO:0000256" key="1">
    <source>
        <dbReference type="SAM" id="MobiDB-lite"/>
    </source>
</evidence>
<feature type="region of interest" description="Disordered" evidence="1">
    <location>
        <begin position="1"/>
        <end position="360"/>
    </location>
</feature>
<sequence length="1720" mass="187176">MAEGEHSSPQVGGVEVEDEAVAAGVLGGGEGQGEGEQAGGADEDASDRDADYGAAGADDEVEGGAGEEGAGDGEEDAAADEAEGDDADGTAAAAADDDEAEEEEDDEAPARKRKRRQRQEERLDDDDYDLIEENTGRRLPRRDEAGGFRRLQKRAREPADDTDERAGAANDEALDDDAARRRIEAELFDDDDDDDGADDGADELAKPAREAEIGSDEDDDEDDNFIVDEEGNAVKLDEPDEEQGAEVEEAQDIFGTADELAELLAFTKHKGTAGDEAQPEAEGGDVSEAARAVAAVAMDGEQEDDDDDDDEPEEEMEGFDVDDEDDEDKAERERLRQAERVARRRAARSAAKQASANHAASKLAKLYPPEMLAANFMLPLDERIRALDVPERLQPRAADRPPPAEGELALEAEWAIDACADAWLRSADPRAPPPTAEALRALVGPVERALRCLRVELLEPPTIAAYRIDETAPLQEAWLWELHEADGRWARLQARKAQLRAQWARDAARLGLAAGDGGASAFEAALERANDNLAMTDLHEYLAVRQGVALRGSAAGGEGAAGAGKPVKHGLLAAAQRAGLDIVVAQVGLTSAQFATNLRDGWTTHTPVEPVDLLDATLGAFMAAALDEHGGRPPPGLPSGLVSDAKLAARELAAQQIATEPAVRALVRAHMLERALITVELTERGEALIDGAHAHSALRRYRGEPLRALLRAAPTAERPVPPPPLPRAERDEALLRFQRAKRAEADGLCTVKVALPDYGSLDRDELYVDFLRAYTVDAESALPDHDTDGAIRASWNTERAYILERALTGLLYARIGRQLEQQLAAEAQRALIRACQASFDAMLASARPLRDGDLLERRPLQRDAFSARAVLVAACKAPNEPTVFFAKLSADGELVDFLRTEWLHTSARRSSALGASGEWRTRSAADRARKLDEMRKLADFFAGEESGAPAFCVLGASHLRCRELKAELDNLARALAVRARLGDAAFDAYNECPHPKGRVEFVDGPLGVERVERAPLHDTRPSSTMTAAEMDAEAPFRVLFASEAVPALYAASTMAQKELGDRHPLLWRATSLGRMAQDSLVETAHVCGHVGAGLGSLQTHPLQDALPRTVRVNALLERMVSWVARVGVRLPWVLAHGAQGRNLLQYVPGLGPRKSARLFEQLMTLAQSTHEVAARDELLDRRLLGRRVYANAAPFVYFTPIPTGSGGLTHDADAEVEIEPTLEITRVHPEHYEYAIQLCVQAAADDEQDELPAPQESLRLMIGNREGLQLLELSEYARFLRGEEMEGAETLAVSDRRELELQLEAMRRALIEAYVDPRAPIRKGVPELAADASELPVLPELLSDAELFEQLTGDTRESLVGMILGATAVRAGNRERVAGMWCQLENGMQAHLPADAMADAMRELSVDEYPVQPGDSFHCVILSPTDIDLAKCECVISCRTDDLTRADFRSVAEQRAANERPAAPKIPLRKISHPLFQNVTGDKAVSILQQGAPGDVLFRPSKKGTDHLSMSWLWTTNVIIHVDIVEQDKPTPDQLGRTLLVSGQEGSYEALDEIHARYAAPISDLVSEAASHRKFTSLRRREEVESLLRRDKEEAPESIPYRVSVSEHAQTKACLVLTFLPSKSIRREYIAVKPNGFELKRQVHATLDMLLVWFKRNYKTMVAPPPQPPPQRRPPPPPAPPVSSWPRQEHMGAWGPANTAAANARANAQAASNFLGGLMG</sequence>
<evidence type="ECO:0000313" key="6">
    <source>
        <dbReference type="Proteomes" id="UP000751190"/>
    </source>
</evidence>
<feature type="compositionally biased region" description="Acidic residues" evidence="1">
    <location>
        <begin position="122"/>
        <end position="132"/>
    </location>
</feature>
<dbReference type="InterPro" id="IPR023319">
    <property type="entry name" value="Tex-like_HTH_dom_sf"/>
</dbReference>
<feature type="compositionally biased region" description="Acidic residues" evidence="1">
    <location>
        <begin position="300"/>
        <end position="328"/>
    </location>
</feature>
<dbReference type="GO" id="GO:0042393">
    <property type="term" value="F:histone binding"/>
    <property type="evidence" value="ECO:0007669"/>
    <property type="project" value="TreeGrafter"/>
</dbReference>
<feature type="compositionally biased region" description="Low complexity" evidence="1">
    <location>
        <begin position="348"/>
        <end position="360"/>
    </location>
</feature>
<protein>
    <recommendedName>
        <fullName evidence="7">Transcription elongation factor spt6</fullName>
    </recommendedName>
</protein>
<feature type="compositionally biased region" description="Acidic residues" evidence="1">
    <location>
        <begin position="95"/>
        <end position="107"/>
    </location>
</feature>
<feature type="domain" description="Spt6 acidic N-terminal" evidence="2">
    <location>
        <begin position="75"/>
        <end position="156"/>
    </location>
</feature>
<dbReference type="PANTHER" id="PTHR10145">
    <property type="entry name" value="TRANSCRIPTION ELONGATION FACTOR SPT6"/>
    <property type="match status" value="1"/>
</dbReference>
<reference evidence="5" key="1">
    <citation type="submission" date="2021-05" db="EMBL/GenBank/DDBJ databases">
        <title>The genome of the haptophyte Pavlova lutheri (Diacronema luteri, Pavlovales) - a model for lipid biosynthesis in eukaryotic algae.</title>
        <authorList>
            <person name="Hulatt C.J."/>
            <person name="Posewitz M.C."/>
        </authorList>
    </citation>
    <scope>NUCLEOTIDE SEQUENCE</scope>
    <source>
        <strain evidence="5">NIVA-4/92</strain>
    </source>
</reference>
<feature type="compositionally biased region" description="Acidic residues" evidence="1">
    <location>
        <begin position="69"/>
        <end position="88"/>
    </location>
</feature>
<dbReference type="InterPro" id="IPR032706">
    <property type="entry name" value="Spt6_HHH"/>
</dbReference>
<proteinExistence type="predicted"/>
<dbReference type="Gene3D" id="2.40.50.140">
    <property type="entry name" value="Nucleic acid-binding proteins"/>
    <property type="match status" value="1"/>
</dbReference>
<feature type="compositionally biased region" description="Basic and acidic residues" evidence="1">
    <location>
        <begin position="203"/>
        <end position="212"/>
    </location>
</feature>
<name>A0A8J5XTT8_DIALT</name>
<feature type="compositionally biased region" description="Acidic residues" evidence="1">
    <location>
        <begin position="186"/>
        <end position="202"/>
    </location>
</feature>
<dbReference type="OMA" id="GYFYLCF"/>
<dbReference type="Gene3D" id="3.30.420.140">
    <property type="entry name" value="YqgF/RNase H-like domain"/>
    <property type="match status" value="1"/>
</dbReference>
<dbReference type="Gene3D" id="1.10.3500.10">
    <property type="entry name" value="Tex N-terminal region-like"/>
    <property type="match status" value="1"/>
</dbReference>
<feature type="compositionally biased region" description="Basic and acidic residues" evidence="1">
    <location>
        <begin position="329"/>
        <end position="341"/>
    </location>
</feature>
<dbReference type="GO" id="GO:0008023">
    <property type="term" value="C:transcription elongation factor complex"/>
    <property type="evidence" value="ECO:0007669"/>
    <property type="project" value="TreeGrafter"/>
</dbReference>
<dbReference type="GO" id="GO:0034728">
    <property type="term" value="P:nucleosome organization"/>
    <property type="evidence" value="ECO:0007669"/>
    <property type="project" value="TreeGrafter"/>
</dbReference>
<evidence type="ECO:0008006" key="7">
    <source>
        <dbReference type="Google" id="ProtNLM"/>
    </source>
</evidence>
<feature type="domain" description="Spt6 SH2" evidence="3">
    <location>
        <begin position="1454"/>
        <end position="1656"/>
    </location>
</feature>
<feature type="domain" description="Transcription elongation factor Spt6 helix-hairpin-helix motif" evidence="4">
    <location>
        <begin position="1095"/>
        <end position="1197"/>
    </location>
</feature>
<evidence type="ECO:0000259" key="3">
    <source>
        <dbReference type="Pfam" id="PF14633"/>
    </source>
</evidence>
<dbReference type="Pfam" id="PF14632">
    <property type="entry name" value="SPT6_acidic"/>
    <property type="match status" value="1"/>
</dbReference>
<evidence type="ECO:0000259" key="2">
    <source>
        <dbReference type="Pfam" id="PF14632"/>
    </source>
</evidence>
<dbReference type="InterPro" id="IPR035019">
    <property type="entry name" value="Spt6_SH2_N"/>
</dbReference>
<dbReference type="GO" id="GO:0140673">
    <property type="term" value="P:transcription elongation-coupled chromatin remodeling"/>
    <property type="evidence" value="ECO:0007669"/>
    <property type="project" value="InterPro"/>
</dbReference>
<dbReference type="GO" id="GO:0031491">
    <property type="term" value="F:nucleosome binding"/>
    <property type="evidence" value="ECO:0007669"/>
    <property type="project" value="TreeGrafter"/>
</dbReference>
<dbReference type="EMBL" id="JAGTXO010000004">
    <property type="protein sequence ID" value="KAG8468372.1"/>
    <property type="molecule type" value="Genomic_DNA"/>
</dbReference>
<dbReference type="Gene3D" id="1.10.10.650">
    <property type="entry name" value="RuvA domain 2-like"/>
    <property type="match status" value="1"/>
</dbReference>
<dbReference type="InterPro" id="IPR017072">
    <property type="entry name" value="TF_Spt6"/>
</dbReference>
<feature type="compositionally biased region" description="Acidic residues" evidence="1">
    <location>
        <begin position="213"/>
        <end position="231"/>
    </location>
</feature>
<dbReference type="InterPro" id="IPR035018">
    <property type="entry name" value="Spt6_SH2_C"/>
</dbReference>
<feature type="compositionally biased region" description="Low complexity" evidence="1">
    <location>
        <begin position="289"/>
        <end position="299"/>
    </location>
</feature>
<feature type="region of interest" description="Disordered" evidence="1">
    <location>
        <begin position="1663"/>
        <end position="1700"/>
    </location>
</feature>
<dbReference type="Gene3D" id="1.10.10.2740">
    <property type="entry name" value="Spt6, Death-like domain"/>
    <property type="match status" value="1"/>
</dbReference>
<dbReference type="InterPro" id="IPR012340">
    <property type="entry name" value="NA-bd_OB-fold"/>
</dbReference>
<dbReference type="Gene3D" id="3.30.505.10">
    <property type="entry name" value="SH2 domain"/>
    <property type="match status" value="2"/>
</dbReference>
<evidence type="ECO:0000313" key="5">
    <source>
        <dbReference type="EMBL" id="KAG8468372.1"/>
    </source>
</evidence>
<evidence type="ECO:0000259" key="4">
    <source>
        <dbReference type="Pfam" id="PF14635"/>
    </source>
</evidence>
<dbReference type="SUPFAM" id="SSF158832">
    <property type="entry name" value="Tex N-terminal region-like"/>
    <property type="match status" value="1"/>
</dbReference>
<organism evidence="5 6">
    <name type="scientific">Diacronema lutheri</name>
    <name type="common">Unicellular marine alga</name>
    <name type="synonym">Monochrysis lutheri</name>
    <dbReference type="NCBI Taxonomy" id="2081491"/>
    <lineage>
        <taxon>Eukaryota</taxon>
        <taxon>Haptista</taxon>
        <taxon>Haptophyta</taxon>
        <taxon>Pavlovophyceae</taxon>
        <taxon>Pavlovales</taxon>
        <taxon>Pavlovaceae</taxon>
        <taxon>Diacronema</taxon>
    </lineage>
</organism>
<dbReference type="InterPro" id="IPR037027">
    <property type="entry name" value="YqgF/RNaseH-like_dom_sf"/>
</dbReference>
<dbReference type="InterPro" id="IPR042066">
    <property type="entry name" value="Spt6_death-like"/>
</dbReference>
<dbReference type="InterPro" id="IPR036860">
    <property type="entry name" value="SH2_dom_sf"/>
</dbReference>
<feature type="compositionally biased region" description="Acidic residues" evidence="1">
    <location>
        <begin position="238"/>
        <end position="251"/>
    </location>
</feature>
<dbReference type="PANTHER" id="PTHR10145:SF6">
    <property type="entry name" value="TRANSCRIPTION ELONGATION FACTOR SPT6"/>
    <property type="match status" value="1"/>
</dbReference>
<dbReference type="OrthoDB" id="343921at2759"/>
<gene>
    <name evidence="5" type="ORF">KFE25_013455</name>
</gene>
<comment type="caution">
    <text evidence="5">The sequence shown here is derived from an EMBL/GenBank/DDBJ whole genome shotgun (WGS) entry which is preliminary data.</text>
</comment>
<dbReference type="Pfam" id="PF14633">
    <property type="entry name" value="SH2_2"/>
    <property type="match status" value="1"/>
</dbReference>
<accession>A0A8J5XTT8</accession>
<dbReference type="CDD" id="cd09918">
    <property type="entry name" value="SH2_Nterm_SPT6_like"/>
    <property type="match status" value="1"/>
</dbReference>
<feature type="compositionally biased region" description="Gly residues" evidence="1">
    <location>
        <begin position="25"/>
        <end position="38"/>
    </location>
</feature>
<dbReference type="Pfam" id="PF14635">
    <property type="entry name" value="HHH_7"/>
    <property type="match status" value="1"/>
</dbReference>